<evidence type="ECO:0000313" key="9">
    <source>
        <dbReference type="Proteomes" id="UP000179807"/>
    </source>
</evidence>
<keyword evidence="5" id="KW-0175">Coiled coil</keyword>
<keyword evidence="3 6" id="KW-1133">Transmembrane helix</keyword>
<feature type="transmembrane region" description="Helical" evidence="6">
    <location>
        <begin position="7"/>
        <end position="28"/>
    </location>
</feature>
<evidence type="ECO:0000313" key="8">
    <source>
        <dbReference type="EMBL" id="OHT04959.1"/>
    </source>
</evidence>
<evidence type="ECO:0000259" key="7">
    <source>
        <dbReference type="PROSITE" id="PS50850"/>
    </source>
</evidence>
<feature type="transmembrane region" description="Helical" evidence="6">
    <location>
        <begin position="426"/>
        <end position="448"/>
    </location>
</feature>
<dbReference type="PRINTS" id="PR00171">
    <property type="entry name" value="SUGRTRNSPORT"/>
</dbReference>
<feature type="transmembrane region" description="Helical" evidence="6">
    <location>
        <begin position="335"/>
        <end position="352"/>
    </location>
</feature>
<sequence length="475" mass="53312">MQICNKTTLYALVLMCGSVVFGATISYSSATIQYIKIEFGPLSLFEVAAFQSIPSMVAIFSPFLFNYFLTHYRRKVVSSFLGLIGAIFWGLLLLMNKNYFWLAILIRGLHGIILAGVSLICPMYIIELSPDDSHGFFGTLNTIAISIGHVIYNLLGVTHNWKYPIYMTIGFLLIYGSFIWLIPDSPSDIKIQQHNQKLKLPVKDNKKEQTNQLNVVNKNAEESQEELNNLYDDDNIDSKIRAINKHDQNNVKELNLRAESIFQRKFLKPILLSIGMMCFLQLSGIGAIITNVAPLMSEAGLSFDPGFQAAIATSAQLFACLASSLIMDRFGRRKMWIFSSFGSAASLLVYALNIKLDWSKWLPMASLFSYLLFFGLGMASLPWFLVPEMFPDSVRSVGMTIATADNWLSASIATFLFPYIKKWLGQFGLMLILMGICTLCGIFGIAFVKDSIIWKEENEPNIEANLINDQDALDI</sequence>
<dbReference type="Gene3D" id="1.20.1250.20">
    <property type="entry name" value="MFS general substrate transporter like domains"/>
    <property type="match status" value="1"/>
</dbReference>
<dbReference type="Proteomes" id="UP000179807">
    <property type="component" value="Unassembled WGS sequence"/>
</dbReference>
<gene>
    <name evidence="8" type="ORF">TRFO_27467</name>
</gene>
<protein>
    <submittedName>
        <fullName evidence="8">Major facilitator superfamily transporter</fullName>
    </submittedName>
</protein>
<dbReference type="InterPro" id="IPR005829">
    <property type="entry name" value="Sugar_transporter_CS"/>
</dbReference>
<keyword evidence="4 6" id="KW-0472">Membrane</keyword>
<feature type="transmembrane region" description="Helical" evidence="6">
    <location>
        <begin position="163"/>
        <end position="182"/>
    </location>
</feature>
<dbReference type="GO" id="GO:0022857">
    <property type="term" value="F:transmembrane transporter activity"/>
    <property type="evidence" value="ECO:0007669"/>
    <property type="project" value="InterPro"/>
</dbReference>
<evidence type="ECO:0000256" key="5">
    <source>
        <dbReference type="SAM" id="Coils"/>
    </source>
</evidence>
<feature type="transmembrane region" description="Helical" evidence="6">
    <location>
        <begin position="397"/>
        <end position="420"/>
    </location>
</feature>
<dbReference type="PROSITE" id="PS50850">
    <property type="entry name" value="MFS"/>
    <property type="match status" value="1"/>
</dbReference>
<dbReference type="EMBL" id="MLAK01000775">
    <property type="protein sequence ID" value="OHT04959.1"/>
    <property type="molecule type" value="Genomic_DNA"/>
</dbReference>
<comment type="subcellular location">
    <subcellularLocation>
        <location evidence="1">Membrane</location>
        <topology evidence="1">Multi-pass membrane protein</topology>
    </subcellularLocation>
</comment>
<dbReference type="FunFam" id="1.20.1250.20:FF:000279">
    <property type="entry name" value="Major facilitator superfamily protein"/>
    <property type="match status" value="1"/>
</dbReference>
<feature type="transmembrane region" description="Helical" evidence="6">
    <location>
        <begin position="48"/>
        <end position="69"/>
    </location>
</feature>
<dbReference type="VEuPathDB" id="TrichDB:TRFO_27467"/>
<dbReference type="PROSITE" id="PS00216">
    <property type="entry name" value="SUGAR_TRANSPORT_1"/>
    <property type="match status" value="1"/>
</dbReference>
<dbReference type="RefSeq" id="XP_068358095.1">
    <property type="nucleotide sequence ID" value="XM_068505568.1"/>
</dbReference>
<evidence type="ECO:0000256" key="3">
    <source>
        <dbReference type="ARBA" id="ARBA00022989"/>
    </source>
</evidence>
<dbReference type="InterPro" id="IPR036259">
    <property type="entry name" value="MFS_trans_sf"/>
</dbReference>
<feature type="coiled-coil region" evidence="5">
    <location>
        <begin position="203"/>
        <end position="233"/>
    </location>
</feature>
<dbReference type="GO" id="GO:0016020">
    <property type="term" value="C:membrane"/>
    <property type="evidence" value="ECO:0007669"/>
    <property type="project" value="UniProtKB-SubCell"/>
</dbReference>
<feature type="transmembrane region" description="Helical" evidence="6">
    <location>
        <begin position="309"/>
        <end position="328"/>
    </location>
</feature>
<dbReference type="InterPro" id="IPR020846">
    <property type="entry name" value="MFS_dom"/>
</dbReference>
<feature type="transmembrane region" description="Helical" evidence="6">
    <location>
        <begin position="364"/>
        <end position="385"/>
    </location>
</feature>
<evidence type="ECO:0000256" key="2">
    <source>
        <dbReference type="ARBA" id="ARBA00022692"/>
    </source>
</evidence>
<dbReference type="InterPro" id="IPR005828">
    <property type="entry name" value="MFS_sugar_transport-like"/>
</dbReference>
<dbReference type="PANTHER" id="PTHR48021:SF1">
    <property type="entry name" value="GH07001P-RELATED"/>
    <property type="match status" value="1"/>
</dbReference>
<keyword evidence="2 6" id="KW-0812">Transmembrane</keyword>
<feature type="transmembrane region" description="Helical" evidence="6">
    <location>
        <begin position="100"/>
        <end position="125"/>
    </location>
</feature>
<accession>A0A1J4K0R0</accession>
<dbReference type="InterPro" id="IPR050549">
    <property type="entry name" value="MFS_Trehalose_Transporter"/>
</dbReference>
<feature type="transmembrane region" description="Helical" evidence="6">
    <location>
        <begin position="137"/>
        <end position="157"/>
    </location>
</feature>
<organism evidence="8 9">
    <name type="scientific">Tritrichomonas foetus</name>
    <dbReference type="NCBI Taxonomy" id="1144522"/>
    <lineage>
        <taxon>Eukaryota</taxon>
        <taxon>Metamonada</taxon>
        <taxon>Parabasalia</taxon>
        <taxon>Tritrichomonadida</taxon>
        <taxon>Tritrichomonadidae</taxon>
        <taxon>Tritrichomonas</taxon>
    </lineage>
</organism>
<dbReference type="InterPro" id="IPR003663">
    <property type="entry name" value="Sugar/inositol_transpt"/>
</dbReference>
<evidence type="ECO:0000256" key="4">
    <source>
        <dbReference type="ARBA" id="ARBA00023136"/>
    </source>
</evidence>
<dbReference type="PANTHER" id="PTHR48021">
    <property type="match status" value="1"/>
</dbReference>
<dbReference type="GeneID" id="94840272"/>
<dbReference type="Pfam" id="PF00083">
    <property type="entry name" value="Sugar_tr"/>
    <property type="match status" value="1"/>
</dbReference>
<evidence type="ECO:0000256" key="6">
    <source>
        <dbReference type="SAM" id="Phobius"/>
    </source>
</evidence>
<dbReference type="SUPFAM" id="SSF103473">
    <property type="entry name" value="MFS general substrate transporter"/>
    <property type="match status" value="1"/>
</dbReference>
<reference evidence="8" key="1">
    <citation type="submission" date="2016-10" db="EMBL/GenBank/DDBJ databases">
        <authorList>
            <person name="Benchimol M."/>
            <person name="Almeida L.G."/>
            <person name="Vasconcelos A.T."/>
            <person name="Perreira-Neves A."/>
            <person name="Rosa I.A."/>
            <person name="Tasca T."/>
            <person name="Bogo M.R."/>
            <person name="de Souza W."/>
        </authorList>
    </citation>
    <scope>NUCLEOTIDE SEQUENCE [LARGE SCALE GENOMIC DNA]</scope>
    <source>
        <strain evidence="8">K</strain>
    </source>
</reference>
<comment type="caution">
    <text evidence="8">The sequence shown here is derived from an EMBL/GenBank/DDBJ whole genome shotgun (WGS) entry which is preliminary data.</text>
</comment>
<keyword evidence="9" id="KW-1185">Reference proteome</keyword>
<dbReference type="AlphaFoldDB" id="A0A1J4K0R0"/>
<feature type="transmembrane region" description="Helical" evidence="6">
    <location>
        <begin position="270"/>
        <end position="289"/>
    </location>
</feature>
<name>A0A1J4K0R0_9EUKA</name>
<proteinExistence type="predicted"/>
<feature type="transmembrane region" description="Helical" evidence="6">
    <location>
        <begin position="76"/>
        <end position="94"/>
    </location>
</feature>
<dbReference type="OrthoDB" id="6339427at2759"/>
<evidence type="ECO:0000256" key="1">
    <source>
        <dbReference type="ARBA" id="ARBA00004141"/>
    </source>
</evidence>
<feature type="domain" description="Major facilitator superfamily (MFS) profile" evidence="7">
    <location>
        <begin position="10"/>
        <end position="452"/>
    </location>
</feature>